<dbReference type="EMBL" id="CP158265">
    <property type="protein sequence ID" value="XDJ77593.1"/>
    <property type="molecule type" value="Genomic_DNA"/>
</dbReference>
<dbReference type="EMBL" id="CP158272">
    <property type="protein sequence ID" value="XDJ98888.1"/>
    <property type="molecule type" value="Genomic_DNA"/>
</dbReference>
<proteinExistence type="predicted"/>
<sequence length="498" mass="56306">MLSKLEVLKRIKIGERVAEEEADELVRYFLETEQWRQMRSGEIDVVYGPKGSGKSALYTLLSKKENELFDDGILIAPAENVRGATVFRSIVSDPPPSELSFIYLWKIYCLILAARTLREYDIADGDARPLINALEKASLLPATDSLSVIFRAVTTYIKGWLSRDTKAVEYALTIDPTTGAPTVARKTEFADASETQNLEDIPVEELLEVANKALRKVGLKLWLLFDRLDVAFAESPELERNALRALFRAYNDLKAYPVIAMKIFVRDDIWRRISAGGFTEASHITKSVHIVWGEDGLLNLVILRLLNNPVLVEYTGIDPEKVKSDYEKQRNLFYQLAPDQVDTGKNPQTFNWIVSRTTDASGNSVPREVIHLLEVAKDLQISKLERGGNDPEGPQLFDRAVFKEALPTVSKVRYEQTLLAEYPDVREYLQKLTGEKAEQSIGTLGHLWKTDDEQTSQIAKRLSDIGFFEVRGTKDDPSFWVPFIYRSALNLVQGKAED</sequence>
<dbReference type="AlphaFoldDB" id="A0AB39DPB8"/>
<dbReference type="EMBL" id="CP158270">
    <property type="protein sequence ID" value="XDJ91870.1"/>
    <property type="molecule type" value="Genomic_DNA"/>
</dbReference>
<name>A0AB39DPB8_9BURK</name>
<evidence type="ECO:0000313" key="5">
    <source>
        <dbReference type="EMBL" id="XDJ91870.1"/>
    </source>
</evidence>
<evidence type="ECO:0000313" key="2">
    <source>
        <dbReference type="EMBL" id="XDJ72327.1"/>
    </source>
</evidence>
<evidence type="ECO:0000313" key="3">
    <source>
        <dbReference type="EMBL" id="XDJ77593.1"/>
    </source>
</evidence>
<dbReference type="InterPro" id="IPR059206">
    <property type="entry name" value="Sll1717-like"/>
</dbReference>
<dbReference type="NCBIfam" id="NF047389">
    <property type="entry name" value="ATPase_Sll1717"/>
    <property type="match status" value="1"/>
</dbReference>
<dbReference type="EMBL" id="CP158273">
    <property type="protein sequence ID" value="XDJ96239.1"/>
    <property type="molecule type" value="Genomic_DNA"/>
</dbReference>
<evidence type="ECO:0000313" key="1">
    <source>
        <dbReference type="EMBL" id="XDJ57192.1"/>
    </source>
</evidence>
<dbReference type="EMBL" id="CP158269">
    <property type="protein sequence ID" value="XDJ87926.1"/>
    <property type="molecule type" value="Genomic_DNA"/>
</dbReference>
<evidence type="ECO:0008006" key="9">
    <source>
        <dbReference type="Google" id="ProtNLM"/>
    </source>
</evidence>
<reference evidence="1" key="1">
    <citation type="submission" date="2024-05" db="EMBL/GenBank/DDBJ databases">
        <authorList>
            <person name="Luo Y.-C."/>
            <person name="Nicholds J."/>
            <person name="Mortimer T."/>
            <person name="Maboni G."/>
        </authorList>
    </citation>
    <scope>NUCLEOTIDE SEQUENCE</scope>
    <source>
        <strain evidence="7">124370</strain>
        <strain evidence="8">124566</strain>
        <strain evidence="6">124953</strain>
        <strain evidence="5">130308</strain>
        <strain evidence="4">130416</strain>
        <strain evidence="3">143769</strain>
        <strain evidence="2">143936</strain>
        <strain evidence="1">148131</strain>
    </source>
</reference>
<protein>
    <recommendedName>
        <fullName evidence="9">ATPase</fullName>
    </recommendedName>
</protein>
<evidence type="ECO:0000313" key="6">
    <source>
        <dbReference type="EMBL" id="XDJ92534.1"/>
    </source>
</evidence>
<organism evidence="1">
    <name type="scientific">Castellaniella ginsengisoli</name>
    <dbReference type="NCBI Taxonomy" id="546114"/>
    <lineage>
        <taxon>Bacteria</taxon>
        <taxon>Pseudomonadati</taxon>
        <taxon>Pseudomonadota</taxon>
        <taxon>Betaproteobacteria</taxon>
        <taxon>Burkholderiales</taxon>
        <taxon>Alcaligenaceae</taxon>
        <taxon>Castellaniella</taxon>
    </lineage>
</organism>
<dbReference type="RefSeq" id="WP_368648312.1">
    <property type="nucleotide sequence ID" value="NZ_CP158258.1"/>
</dbReference>
<evidence type="ECO:0000313" key="8">
    <source>
        <dbReference type="EMBL" id="XDJ98888.1"/>
    </source>
</evidence>
<dbReference type="EMBL" id="CP158258">
    <property type="protein sequence ID" value="XDJ57192.1"/>
    <property type="molecule type" value="Genomic_DNA"/>
</dbReference>
<evidence type="ECO:0000313" key="7">
    <source>
        <dbReference type="EMBL" id="XDJ96239.1"/>
    </source>
</evidence>
<dbReference type="EMBL" id="CP158263">
    <property type="protein sequence ID" value="XDJ72327.1"/>
    <property type="molecule type" value="Genomic_DNA"/>
</dbReference>
<accession>A0AB39DPB8</accession>
<dbReference type="EMBL" id="CP158271">
    <property type="protein sequence ID" value="XDJ92534.1"/>
    <property type="molecule type" value="Genomic_DNA"/>
</dbReference>
<evidence type="ECO:0000313" key="4">
    <source>
        <dbReference type="EMBL" id="XDJ87926.1"/>
    </source>
</evidence>
<gene>
    <name evidence="1" type="ORF">ABRY90_07765</name>
    <name evidence="6" type="ORF">ABRY95_08975</name>
    <name evidence="4" type="ORF">ABRY98_13555</name>
    <name evidence="7" type="ORF">ABRZ05_00460</name>
    <name evidence="2" type="ORF">ABRZ06_02155</name>
    <name evidence="3" type="ORF">ABRZ10_01920</name>
    <name evidence="8" type="ORF">ABRZ11_00120</name>
    <name evidence="5" type="ORF">ABRZ12_06210</name>
</gene>